<sequence length="105" mass="11936">ERVHLLFFNKTQEDVLFKENLDEIAKQDERLNTIHILSNPKPTWTGFEGRIKSEILSKIIIKETVGAGEKQHFACVCGPTEFTHTAIDLLKTLGVKEDDMHAFIG</sequence>
<evidence type="ECO:0000256" key="3">
    <source>
        <dbReference type="ARBA" id="ARBA00022827"/>
    </source>
</evidence>
<dbReference type="InterPro" id="IPR039261">
    <property type="entry name" value="FNR_nucleotide-bd"/>
</dbReference>
<comment type="cofactor">
    <cofactor evidence="1">
        <name>FAD</name>
        <dbReference type="ChEBI" id="CHEBI:57692"/>
    </cofactor>
</comment>
<dbReference type="GO" id="GO:0016491">
    <property type="term" value="F:oxidoreductase activity"/>
    <property type="evidence" value="ECO:0007669"/>
    <property type="project" value="UniProtKB-KW"/>
</dbReference>
<evidence type="ECO:0000256" key="2">
    <source>
        <dbReference type="ARBA" id="ARBA00022630"/>
    </source>
</evidence>
<dbReference type="EMBL" id="CAKXAJ010022841">
    <property type="protein sequence ID" value="CAH2227301.1"/>
    <property type="molecule type" value="Genomic_DNA"/>
</dbReference>
<feature type="domain" description="Oxidoreductase FAD/NAD(P)-binding" evidence="5">
    <location>
        <begin position="2"/>
        <end position="84"/>
    </location>
</feature>
<dbReference type="Proteomes" id="UP000838756">
    <property type="component" value="Unassembled WGS sequence"/>
</dbReference>
<dbReference type="PANTHER" id="PTHR19370:SF185">
    <property type="entry name" value="NADH-CYTOCHROME B5 REDUCTASE"/>
    <property type="match status" value="1"/>
</dbReference>
<accession>A0A8S4R0M7</accession>
<keyword evidence="2" id="KW-0285">Flavoprotein</keyword>
<keyword evidence="3" id="KW-0274">FAD</keyword>
<organism evidence="6 7">
    <name type="scientific">Pararge aegeria aegeria</name>
    <dbReference type="NCBI Taxonomy" id="348720"/>
    <lineage>
        <taxon>Eukaryota</taxon>
        <taxon>Metazoa</taxon>
        <taxon>Ecdysozoa</taxon>
        <taxon>Arthropoda</taxon>
        <taxon>Hexapoda</taxon>
        <taxon>Insecta</taxon>
        <taxon>Pterygota</taxon>
        <taxon>Neoptera</taxon>
        <taxon>Endopterygota</taxon>
        <taxon>Lepidoptera</taxon>
        <taxon>Glossata</taxon>
        <taxon>Ditrysia</taxon>
        <taxon>Papilionoidea</taxon>
        <taxon>Nymphalidae</taxon>
        <taxon>Satyrinae</taxon>
        <taxon>Satyrini</taxon>
        <taxon>Parargina</taxon>
        <taxon>Pararge</taxon>
    </lineage>
</organism>
<dbReference type="PANTHER" id="PTHR19370">
    <property type="entry name" value="NADH-CYTOCHROME B5 REDUCTASE"/>
    <property type="match status" value="1"/>
</dbReference>
<name>A0A8S4R0M7_9NEOP</name>
<protein>
    <submittedName>
        <fullName evidence="6">Jg3661 protein</fullName>
    </submittedName>
</protein>
<evidence type="ECO:0000313" key="6">
    <source>
        <dbReference type="EMBL" id="CAH2227301.1"/>
    </source>
</evidence>
<dbReference type="Pfam" id="PF00175">
    <property type="entry name" value="NAD_binding_1"/>
    <property type="match status" value="1"/>
</dbReference>
<dbReference type="GO" id="GO:0005739">
    <property type="term" value="C:mitochondrion"/>
    <property type="evidence" value="ECO:0007669"/>
    <property type="project" value="TreeGrafter"/>
</dbReference>
<dbReference type="SUPFAM" id="SSF52343">
    <property type="entry name" value="Ferredoxin reductase-like, C-terminal NADP-linked domain"/>
    <property type="match status" value="1"/>
</dbReference>
<evidence type="ECO:0000259" key="5">
    <source>
        <dbReference type="Pfam" id="PF00175"/>
    </source>
</evidence>
<comment type="caution">
    <text evidence="6">The sequence shown here is derived from an EMBL/GenBank/DDBJ whole genome shotgun (WGS) entry which is preliminary data.</text>
</comment>
<keyword evidence="7" id="KW-1185">Reference proteome</keyword>
<dbReference type="InterPro" id="IPR001433">
    <property type="entry name" value="OxRdtase_FAD/NAD-bd"/>
</dbReference>
<dbReference type="InterPro" id="IPR001834">
    <property type="entry name" value="CBR-like"/>
</dbReference>
<evidence type="ECO:0000256" key="4">
    <source>
        <dbReference type="ARBA" id="ARBA00023002"/>
    </source>
</evidence>
<dbReference type="AlphaFoldDB" id="A0A8S4R0M7"/>
<feature type="non-terminal residue" evidence="6">
    <location>
        <position position="1"/>
    </location>
</feature>
<proteinExistence type="predicted"/>
<evidence type="ECO:0000256" key="1">
    <source>
        <dbReference type="ARBA" id="ARBA00001974"/>
    </source>
</evidence>
<dbReference type="OrthoDB" id="432299at2759"/>
<dbReference type="Gene3D" id="3.40.50.80">
    <property type="entry name" value="Nucleotide-binding domain of ferredoxin-NADP reductase (FNR) module"/>
    <property type="match status" value="1"/>
</dbReference>
<reference evidence="6" key="1">
    <citation type="submission" date="2022-03" db="EMBL/GenBank/DDBJ databases">
        <authorList>
            <person name="Lindestad O."/>
        </authorList>
    </citation>
    <scope>NUCLEOTIDE SEQUENCE</scope>
</reference>
<dbReference type="GO" id="GO:0071949">
    <property type="term" value="F:FAD binding"/>
    <property type="evidence" value="ECO:0007669"/>
    <property type="project" value="TreeGrafter"/>
</dbReference>
<gene>
    <name evidence="6" type="primary">jg3661</name>
    <name evidence="6" type="ORF">PAEG_LOCUS7830</name>
</gene>
<keyword evidence="4" id="KW-0560">Oxidoreductase</keyword>
<evidence type="ECO:0000313" key="7">
    <source>
        <dbReference type="Proteomes" id="UP000838756"/>
    </source>
</evidence>